<dbReference type="OrthoDB" id="1325895at2759"/>
<comment type="caution">
    <text evidence="2">The sequence shown here is derived from an EMBL/GenBank/DDBJ whole genome shotgun (WGS) entry which is preliminary data.</text>
</comment>
<sequence length="90" mass="9490">MSGTPTATPSPIMSHKTTSSAPLGGTSGREESSSNSDEEPPQRGGPPQLETYDQYGRLIIEPVGFTFFLGKTTKSISKIVKGLYRGAIAS</sequence>
<organism evidence="2 3">
    <name type="scientific">Anisodus acutangulus</name>
    <dbReference type="NCBI Taxonomy" id="402998"/>
    <lineage>
        <taxon>Eukaryota</taxon>
        <taxon>Viridiplantae</taxon>
        <taxon>Streptophyta</taxon>
        <taxon>Embryophyta</taxon>
        <taxon>Tracheophyta</taxon>
        <taxon>Spermatophyta</taxon>
        <taxon>Magnoliopsida</taxon>
        <taxon>eudicotyledons</taxon>
        <taxon>Gunneridae</taxon>
        <taxon>Pentapetalae</taxon>
        <taxon>asterids</taxon>
        <taxon>lamiids</taxon>
        <taxon>Solanales</taxon>
        <taxon>Solanaceae</taxon>
        <taxon>Solanoideae</taxon>
        <taxon>Hyoscyameae</taxon>
        <taxon>Anisodus</taxon>
    </lineage>
</organism>
<name>A0A9Q1MHE5_9SOLA</name>
<accession>A0A9Q1MHE5</accession>
<reference evidence="3" key="1">
    <citation type="journal article" date="2023" name="Proc. Natl. Acad. Sci. U.S.A.">
        <title>Genomic and structural basis for evolution of tropane alkaloid biosynthesis.</title>
        <authorList>
            <person name="Wanga Y.-J."/>
            <person name="Taina T."/>
            <person name="Yua J.-Y."/>
            <person name="Lia J."/>
            <person name="Xua B."/>
            <person name="Chenc J."/>
            <person name="D'Auriad J.C."/>
            <person name="Huanga J.-P."/>
            <person name="Huanga S.-X."/>
        </authorList>
    </citation>
    <scope>NUCLEOTIDE SEQUENCE [LARGE SCALE GENOMIC DNA]</scope>
    <source>
        <strain evidence="3">cv. KIB-2019</strain>
    </source>
</reference>
<evidence type="ECO:0000256" key="1">
    <source>
        <dbReference type="SAM" id="MobiDB-lite"/>
    </source>
</evidence>
<evidence type="ECO:0000313" key="2">
    <source>
        <dbReference type="EMBL" id="KAJ8558141.1"/>
    </source>
</evidence>
<protein>
    <submittedName>
        <fullName evidence="2">Uncharacterized protein</fullName>
    </submittedName>
</protein>
<feature type="compositionally biased region" description="Polar residues" evidence="1">
    <location>
        <begin position="1"/>
        <end position="21"/>
    </location>
</feature>
<evidence type="ECO:0000313" key="3">
    <source>
        <dbReference type="Proteomes" id="UP001152561"/>
    </source>
</evidence>
<keyword evidence="3" id="KW-1185">Reference proteome</keyword>
<gene>
    <name evidence="2" type="ORF">K7X08_004907</name>
</gene>
<dbReference type="AlphaFoldDB" id="A0A9Q1MHE5"/>
<proteinExistence type="predicted"/>
<feature type="region of interest" description="Disordered" evidence="1">
    <location>
        <begin position="1"/>
        <end position="53"/>
    </location>
</feature>
<dbReference type="Proteomes" id="UP001152561">
    <property type="component" value="Unassembled WGS sequence"/>
</dbReference>
<dbReference type="EMBL" id="JAJAGQ010000007">
    <property type="protein sequence ID" value="KAJ8558141.1"/>
    <property type="molecule type" value="Genomic_DNA"/>
</dbReference>